<keyword evidence="2" id="KW-0732">Signal</keyword>
<name>A0A239KU31_9ACTN</name>
<dbReference type="AlphaFoldDB" id="A0A239KU31"/>
<dbReference type="PANTHER" id="PTHR38589">
    <property type="entry name" value="BLR0621 PROTEIN"/>
    <property type="match status" value="1"/>
</dbReference>
<sequence length="265" mass="27538">MRLHKPYISAAAAVVVSSLGIAAYQHLPEGKSTPAPETAAVAQDVAAPATGEPAGAPAAPRTTAPPKPQYPDQLPGLGPKTLSQIPARARQVVLVTGAGKKSPKSKVVLYERVDGGWRPGAVWNAHNGYKGWTDEHYAGDLHSPIGVFGLTDAGGLLADPGTKLTYHRSNAFSTDATGFLGESLAGSFDYVIAINYNRQPGTSPMNGAAPMGANRGIGIWIHVDHGGPTHACVSIAKAHMKQLLWVLDPADHPVVVMGDAASLAR</sequence>
<feature type="region of interest" description="Disordered" evidence="1">
    <location>
        <begin position="48"/>
        <end position="81"/>
    </location>
</feature>
<reference evidence="3 4" key="1">
    <citation type="submission" date="2017-06" db="EMBL/GenBank/DDBJ databases">
        <authorList>
            <person name="Kim H.J."/>
            <person name="Triplett B.A."/>
        </authorList>
    </citation>
    <scope>NUCLEOTIDE SEQUENCE [LARGE SCALE GENOMIC DNA]</scope>
    <source>
        <strain evidence="3 4">CGMCC 4.1858</strain>
    </source>
</reference>
<dbReference type="PANTHER" id="PTHR38589:SF1">
    <property type="entry name" value="BLR0621 PROTEIN"/>
    <property type="match status" value="1"/>
</dbReference>
<protein>
    <submittedName>
        <fullName evidence="3">L,D-peptidoglycan transpeptidase YkuD, ErfK/YbiS/YcfS/YnhG family</fullName>
    </submittedName>
</protein>
<dbReference type="EMBL" id="FZOF01000017">
    <property type="protein sequence ID" value="SNT21866.1"/>
    <property type="molecule type" value="Genomic_DNA"/>
</dbReference>
<accession>A0A239KU31</accession>
<evidence type="ECO:0000313" key="4">
    <source>
        <dbReference type="Proteomes" id="UP000198280"/>
    </source>
</evidence>
<dbReference type="Proteomes" id="UP000198280">
    <property type="component" value="Unassembled WGS sequence"/>
</dbReference>
<evidence type="ECO:0000256" key="1">
    <source>
        <dbReference type="SAM" id="MobiDB-lite"/>
    </source>
</evidence>
<gene>
    <name evidence="3" type="ORF">SAMN05216252_11747</name>
</gene>
<organism evidence="3 4">
    <name type="scientific">Actinacidiphila glaucinigra</name>
    <dbReference type="NCBI Taxonomy" id="235986"/>
    <lineage>
        <taxon>Bacteria</taxon>
        <taxon>Bacillati</taxon>
        <taxon>Actinomycetota</taxon>
        <taxon>Actinomycetes</taxon>
        <taxon>Kitasatosporales</taxon>
        <taxon>Streptomycetaceae</taxon>
        <taxon>Actinacidiphila</taxon>
    </lineage>
</organism>
<evidence type="ECO:0000256" key="2">
    <source>
        <dbReference type="SAM" id="SignalP"/>
    </source>
</evidence>
<feature type="chain" id="PRO_5039640081" evidence="2">
    <location>
        <begin position="23"/>
        <end position="265"/>
    </location>
</feature>
<proteinExistence type="predicted"/>
<evidence type="ECO:0000313" key="3">
    <source>
        <dbReference type="EMBL" id="SNT21866.1"/>
    </source>
</evidence>
<dbReference type="OrthoDB" id="3868753at2"/>
<feature type="compositionally biased region" description="Low complexity" evidence="1">
    <location>
        <begin position="48"/>
        <end position="62"/>
    </location>
</feature>
<keyword evidence="4" id="KW-1185">Reference proteome</keyword>
<feature type="signal peptide" evidence="2">
    <location>
        <begin position="1"/>
        <end position="22"/>
    </location>
</feature>
<dbReference type="RefSeq" id="WP_089226609.1">
    <property type="nucleotide sequence ID" value="NZ_FZOF01000017.1"/>
</dbReference>